<protein>
    <submittedName>
        <fullName evidence="2">Uncharacterized protein</fullName>
    </submittedName>
</protein>
<name>A0ABR3EPW1_9AGAR</name>
<evidence type="ECO:0000256" key="1">
    <source>
        <dbReference type="SAM" id="MobiDB-lite"/>
    </source>
</evidence>
<keyword evidence="3" id="KW-1185">Reference proteome</keyword>
<dbReference type="Proteomes" id="UP001465976">
    <property type="component" value="Unassembled WGS sequence"/>
</dbReference>
<sequence length="832" mass="93393">MPDTSWRELFDLSKVNEVLDAFSASDILKKLLDGSYTYTFWKPDEMNEVEEDVKNHVRSLELPEPHGSCGPCMSLYRLGSFKANPLLKSQIESIFSDKHTFLLNASGTGKTRLLFEGLCHNWGLYFTASVDTTNLGMPDLMSDIGDRGVLWRKVKSLGEFETKSQSKAANPEALAYNLQLANKHLSALLLSRLLFFKKYLDAVILHGESEEHQETWLKLQLSSLTIDCMLYTEHLSDLLLAAIPEQSGLNDAISGILTEIIAIADNRGIDRVFIVIDEANSAVDILSDAFSEDDCNGVFRHIPTLKILLKTWMFHLQDFPDRFTFVVAGTEIPREPFSDSEWDDWVWSSNTGSFDEEAAQKRWAMSLLPPSVGNTHEGDHFLARVWKWTRGRHRATAALMSVIIEHAFKDLQFLLNSYIYAVTDRYWPYDCDKERAVDLPYGAVSFDILQDDKRLACCVHEVLLSLLLRAKQHPRFQEEDVALVNNAFGRFVDAECKDIAIDEPFLIVGAVKWFTKSAHSLMSYQYFCTHIIHPSITPQHSLAFIALCLAATFDRTQPLKLGALLTLARGSDGLQDLSLHLSSFGPDLVDEPLRYSRRLSTSFMAWSSTPEETISWLKDHPTPFCLHSSETGEMTLIFVVRSTSEERFWVFLRVLPPLSNPQNAGEQARALVDSFHPSSLFRGPTSFDATKALGSLPGLSPAAGESGVLRIIASFDQVVDVSGLDSDGSSPIATLKMKPIRTSTQSWANNTAIADGIMNSIVKSAVEEWPEPEQGVTKCSEEAVDPIDQSPEPMEMPAEDSGSEPRLSKRRRLSSDQERFEEEENRTTRVRN</sequence>
<comment type="caution">
    <text evidence="2">The sequence shown here is derived from an EMBL/GenBank/DDBJ whole genome shotgun (WGS) entry which is preliminary data.</text>
</comment>
<dbReference type="EMBL" id="JBAHYK010002512">
    <property type="protein sequence ID" value="KAL0564919.1"/>
    <property type="molecule type" value="Genomic_DNA"/>
</dbReference>
<accession>A0ABR3EPW1</accession>
<gene>
    <name evidence="2" type="ORF">V5O48_017115</name>
</gene>
<evidence type="ECO:0000313" key="2">
    <source>
        <dbReference type="EMBL" id="KAL0564919.1"/>
    </source>
</evidence>
<feature type="region of interest" description="Disordered" evidence="1">
    <location>
        <begin position="770"/>
        <end position="832"/>
    </location>
</feature>
<reference evidence="2 3" key="1">
    <citation type="submission" date="2024-02" db="EMBL/GenBank/DDBJ databases">
        <title>A draft genome for the cacao thread blight pathogen Marasmius crinis-equi.</title>
        <authorList>
            <person name="Cohen S.P."/>
            <person name="Baruah I.K."/>
            <person name="Amoako-Attah I."/>
            <person name="Bukari Y."/>
            <person name="Meinhardt L.W."/>
            <person name="Bailey B.A."/>
        </authorList>
    </citation>
    <scope>NUCLEOTIDE SEQUENCE [LARGE SCALE GENOMIC DNA]</scope>
    <source>
        <strain evidence="2 3">GH-76</strain>
    </source>
</reference>
<organism evidence="2 3">
    <name type="scientific">Marasmius crinis-equi</name>
    <dbReference type="NCBI Taxonomy" id="585013"/>
    <lineage>
        <taxon>Eukaryota</taxon>
        <taxon>Fungi</taxon>
        <taxon>Dikarya</taxon>
        <taxon>Basidiomycota</taxon>
        <taxon>Agaricomycotina</taxon>
        <taxon>Agaricomycetes</taxon>
        <taxon>Agaricomycetidae</taxon>
        <taxon>Agaricales</taxon>
        <taxon>Marasmiineae</taxon>
        <taxon>Marasmiaceae</taxon>
        <taxon>Marasmius</taxon>
    </lineage>
</organism>
<evidence type="ECO:0000313" key="3">
    <source>
        <dbReference type="Proteomes" id="UP001465976"/>
    </source>
</evidence>
<proteinExistence type="predicted"/>